<evidence type="ECO:0000256" key="1">
    <source>
        <dbReference type="SAM" id="MobiDB-lite"/>
    </source>
</evidence>
<evidence type="ECO:0008006" key="4">
    <source>
        <dbReference type="Google" id="ProtNLM"/>
    </source>
</evidence>
<dbReference type="RefSeq" id="WP_174682831.1">
    <property type="nucleotide sequence ID" value="NZ_JABUQZ010000003.1"/>
</dbReference>
<reference evidence="2 3" key="1">
    <citation type="submission" date="2020-06" db="EMBL/GenBank/DDBJ databases">
        <title>Haloterrigena sp. nov., an extremely halophilic archaeon isolated from a saline sediment.</title>
        <authorList>
            <person name="Liu B.-B."/>
        </authorList>
    </citation>
    <scope>NUCLEOTIDE SEQUENCE [LARGE SCALE GENOMIC DNA]</scope>
    <source>
        <strain evidence="2 3">SYSU A558-1</strain>
    </source>
</reference>
<dbReference type="EMBL" id="JABUQZ010000003">
    <property type="protein sequence ID" value="NUC74993.1"/>
    <property type="molecule type" value="Genomic_DNA"/>
</dbReference>
<comment type="caution">
    <text evidence="2">The sequence shown here is derived from an EMBL/GenBank/DDBJ whole genome shotgun (WGS) entry which is preliminary data.</text>
</comment>
<name>A0ABX2LJD5_9EURY</name>
<organism evidence="2 3">
    <name type="scientific">Haloterrigena gelatinilytica</name>
    <dbReference type="NCBI Taxonomy" id="2741724"/>
    <lineage>
        <taxon>Archaea</taxon>
        <taxon>Methanobacteriati</taxon>
        <taxon>Methanobacteriota</taxon>
        <taxon>Stenosarchaea group</taxon>
        <taxon>Halobacteria</taxon>
        <taxon>Halobacteriales</taxon>
        <taxon>Natrialbaceae</taxon>
        <taxon>Haloterrigena</taxon>
    </lineage>
</organism>
<sequence length="122" mass="13773">MTSESADTPEVYPTDPETRLYPWQSAPSQIEQALEAARDGPTEREFINMLHSLDGISVLADGREEEWRPTQITVECHSEAMQSSSATRDLITIARRAGWQLASVGFNYRHQLTLEERGSHVE</sequence>
<feature type="region of interest" description="Disordered" evidence="1">
    <location>
        <begin position="1"/>
        <end position="21"/>
    </location>
</feature>
<accession>A0ABX2LJD5</accession>
<protein>
    <recommendedName>
        <fullName evidence="4">Halobacterial output domain-containing protein</fullName>
    </recommendedName>
</protein>
<keyword evidence="3" id="KW-1185">Reference proteome</keyword>
<evidence type="ECO:0000313" key="2">
    <source>
        <dbReference type="EMBL" id="NUC74993.1"/>
    </source>
</evidence>
<dbReference type="Proteomes" id="UP001016761">
    <property type="component" value="Unassembled WGS sequence"/>
</dbReference>
<evidence type="ECO:0000313" key="3">
    <source>
        <dbReference type="Proteomes" id="UP001016761"/>
    </source>
</evidence>
<proteinExistence type="predicted"/>
<gene>
    <name evidence="2" type="ORF">HTZ84_22270</name>
</gene>